<dbReference type="EC" id="5.2.1.8" evidence="6"/>
<evidence type="ECO:0000256" key="4">
    <source>
        <dbReference type="ARBA" id="ARBA00023235"/>
    </source>
</evidence>
<sequence>MKKLMLYVSILLTFFACSNDDEKSSLDEIREYLSASNISGVTESPYGIFYKHIQEGEGETGFDLPAQSATFTYKIYDLYTDELLGSSDVPVNYNLDEISYGIQLAILYMKAGGVSEFYIPSEYAMNTGNIRMEVDLLGLSEDYLTSDDKIQYYFKLNDITDTIADPSGVYIKHLEEGTGEVAGASIDQVTVTYVGSFMSNGVVFDQSASAVTFTLDKLIEGWQIGIPYMKKGGKAQLFIPSELGYDDGQERIFEITLEDFTLKE</sequence>
<dbReference type="Proteomes" id="UP001207408">
    <property type="component" value="Unassembled WGS sequence"/>
</dbReference>
<evidence type="ECO:0000313" key="9">
    <source>
        <dbReference type="Proteomes" id="UP001207408"/>
    </source>
</evidence>
<evidence type="ECO:0000256" key="3">
    <source>
        <dbReference type="ARBA" id="ARBA00023110"/>
    </source>
</evidence>
<proteinExistence type="inferred from homology"/>
<organism evidence="8 9">
    <name type="scientific">Plebeiibacterium marinum</name>
    <dbReference type="NCBI Taxonomy" id="2992111"/>
    <lineage>
        <taxon>Bacteria</taxon>
        <taxon>Pseudomonadati</taxon>
        <taxon>Bacteroidota</taxon>
        <taxon>Bacteroidia</taxon>
        <taxon>Marinilabiliales</taxon>
        <taxon>Marinilabiliaceae</taxon>
        <taxon>Plebeiibacterium</taxon>
    </lineage>
</organism>
<dbReference type="Pfam" id="PF00254">
    <property type="entry name" value="FKBP_C"/>
    <property type="match status" value="1"/>
</dbReference>
<evidence type="ECO:0000256" key="6">
    <source>
        <dbReference type="RuleBase" id="RU003915"/>
    </source>
</evidence>
<keyword evidence="4 5" id="KW-0413">Isomerase</keyword>
<dbReference type="AlphaFoldDB" id="A0AAE3SIV9"/>
<dbReference type="PANTHER" id="PTHR43811:SF19">
    <property type="entry name" value="39 KDA FK506-BINDING NUCLEAR PROTEIN"/>
    <property type="match status" value="1"/>
</dbReference>
<comment type="catalytic activity">
    <reaction evidence="1 5 6">
        <text>[protein]-peptidylproline (omega=180) = [protein]-peptidylproline (omega=0)</text>
        <dbReference type="Rhea" id="RHEA:16237"/>
        <dbReference type="Rhea" id="RHEA-COMP:10747"/>
        <dbReference type="Rhea" id="RHEA-COMP:10748"/>
        <dbReference type="ChEBI" id="CHEBI:83833"/>
        <dbReference type="ChEBI" id="CHEBI:83834"/>
        <dbReference type="EC" id="5.2.1.8"/>
    </reaction>
</comment>
<dbReference type="SUPFAM" id="SSF54534">
    <property type="entry name" value="FKBP-like"/>
    <property type="match status" value="2"/>
</dbReference>
<keyword evidence="9" id="KW-1185">Reference proteome</keyword>
<dbReference type="PROSITE" id="PS50059">
    <property type="entry name" value="FKBP_PPIASE"/>
    <property type="match status" value="1"/>
</dbReference>
<gene>
    <name evidence="8" type="ORF">OM074_04290</name>
</gene>
<dbReference type="RefSeq" id="WP_301198055.1">
    <property type="nucleotide sequence ID" value="NZ_JAPDPI010000005.1"/>
</dbReference>
<comment type="similarity">
    <text evidence="2 6">Belongs to the FKBP-type PPIase family.</text>
</comment>
<reference evidence="8" key="1">
    <citation type="submission" date="2022-10" db="EMBL/GenBank/DDBJ databases">
        <authorList>
            <person name="Yu W.X."/>
        </authorList>
    </citation>
    <scope>NUCLEOTIDE SEQUENCE</scope>
    <source>
        <strain evidence="8">D04</strain>
    </source>
</reference>
<keyword evidence="3 5" id="KW-0697">Rotamase</keyword>
<evidence type="ECO:0000256" key="1">
    <source>
        <dbReference type="ARBA" id="ARBA00000971"/>
    </source>
</evidence>
<comment type="caution">
    <text evidence="8">The sequence shown here is derived from an EMBL/GenBank/DDBJ whole genome shotgun (WGS) entry which is preliminary data.</text>
</comment>
<dbReference type="EMBL" id="JAPDPI010000005">
    <property type="protein sequence ID" value="MCW3804833.1"/>
    <property type="molecule type" value="Genomic_DNA"/>
</dbReference>
<dbReference type="PROSITE" id="PS51257">
    <property type="entry name" value="PROKAR_LIPOPROTEIN"/>
    <property type="match status" value="1"/>
</dbReference>
<evidence type="ECO:0000256" key="5">
    <source>
        <dbReference type="PROSITE-ProRule" id="PRU00277"/>
    </source>
</evidence>
<dbReference type="GO" id="GO:0003755">
    <property type="term" value="F:peptidyl-prolyl cis-trans isomerase activity"/>
    <property type="evidence" value="ECO:0007669"/>
    <property type="project" value="UniProtKB-UniRule"/>
</dbReference>
<dbReference type="InterPro" id="IPR046357">
    <property type="entry name" value="PPIase_dom_sf"/>
</dbReference>
<evidence type="ECO:0000256" key="2">
    <source>
        <dbReference type="ARBA" id="ARBA00006577"/>
    </source>
</evidence>
<accession>A0AAE3SIV9</accession>
<feature type="domain" description="PPIase FKBP-type" evidence="7">
    <location>
        <begin position="186"/>
        <end position="245"/>
    </location>
</feature>
<dbReference type="Gene3D" id="3.10.50.40">
    <property type="match status" value="2"/>
</dbReference>
<name>A0AAE3SIV9_9BACT</name>
<evidence type="ECO:0000259" key="7">
    <source>
        <dbReference type="PROSITE" id="PS50059"/>
    </source>
</evidence>
<dbReference type="InterPro" id="IPR001179">
    <property type="entry name" value="PPIase_FKBP_dom"/>
</dbReference>
<dbReference type="PANTHER" id="PTHR43811">
    <property type="entry name" value="FKBP-TYPE PEPTIDYL-PROLYL CIS-TRANS ISOMERASE FKPA"/>
    <property type="match status" value="1"/>
</dbReference>
<evidence type="ECO:0000313" key="8">
    <source>
        <dbReference type="EMBL" id="MCW3804833.1"/>
    </source>
</evidence>
<protein>
    <recommendedName>
        <fullName evidence="6">Peptidyl-prolyl cis-trans isomerase</fullName>
        <ecNumber evidence="6">5.2.1.8</ecNumber>
    </recommendedName>
</protein>